<feature type="compositionally biased region" description="Basic and acidic residues" evidence="3">
    <location>
        <begin position="171"/>
        <end position="181"/>
    </location>
</feature>
<gene>
    <name evidence="5" type="ORF">MNAN1_002035</name>
</gene>
<dbReference type="Proteomes" id="UP001213623">
    <property type="component" value="Chromosome 3"/>
</dbReference>
<dbReference type="EMBL" id="CP119894">
    <property type="protein sequence ID" value="WFD27041.1"/>
    <property type="molecule type" value="Genomic_DNA"/>
</dbReference>
<keyword evidence="6" id="KW-1185">Reference proteome</keyword>
<feature type="domain" description="Nuclear speckle splicing regulatory protein 1 N-terminal" evidence="4">
    <location>
        <begin position="46"/>
        <end position="161"/>
    </location>
</feature>
<comment type="similarity">
    <text evidence="1">Belongs to the NSRP1 family.</text>
</comment>
<feature type="region of interest" description="Disordered" evidence="3">
    <location>
        <begin position="1"/>
        <end position="52"/>
    </location>
</feature>
<feature type="region of interest" description="Disordered" evidence="3">
    <location>
        <begin position="236"/>
        <end position="262"/>
    </location>
</feature>
<dbReference type="PANTHER" id="PTHR47845">
    <property type="entry name" value="NUCLEAR SPECKLE SPLICING REGULATORY PROTEIN 1 HOMOLOG"/>
    <property type="match status" value="1"/>
</dbReference>
<feature type="compositionally biased region" description="Basic and acidic residues" evidence="3">
    <location>
        <begin position="192"/>
        <end position="210"/>
    </location>
</feature>
<evidence type="ECO:0000259" key="4">
    <source>
        <dbReference type="Pfam" id="PF09745"/>
    </source>
</evidence>
<evidence type="ECO:0000313" key="5">
    <source>
        <dbReference type="EMBL" id="WFD27041.1"/>
    </source>
</evidence>
<dbReference type="InterPro" id="IPR018612">
    <property type="entry name" value="NSRP1_N"/>
</dbReference>
<evidence type="ECO:0000256" key="3">
    <source>
        <dbReference type="SAM" id="MobiDB-lite"/>
    </source>
</evidence>
<evidence type="ECO:0000313" key="6">
    <source>
        <dbReference type="Proteomes" id="UP001213623"/>
    </source>
</evidence>
<feature type="compositionally biased region" description="Basic and acidic residues" evidence="3">
    <location>
        <begin position="99"/>
        <end position="121"/>
    </location>
</feature>
<evidence type="ECO:0000256" key="1">
    <source>
        <dbReference type="ARBA" id="ARBA00010126"/>
    </source>
</evidence>
<proteinExistence type="inferred from homology"/>
<accession>A0AAF0ELJ3</accession>
<organism evidence="5 6">
    <name type="scientific">Malassezia nana</name>
    <dbReference type="NCBI Taxonomy" id="180528"/>
    <lineage>
        <taxon>Eukaryota</taxon>
        <taxon>Fungi</taxon>
        <taxon>Dikarya</taxon>
        <taxon>Basidiomycota</taxon>
        <taxon>Ustilaginomycotina</taxon>
        <taxon>Malasseziomycetes</taxon>
        <taxon>Malasseziales</taxon>
        <taxon>Malasseziaceae</taxon>
        <taxon>Malassezia</taxon>
    </lineage>
</organism>
<sequence>MPPVRLSLAPRAGAPKKALPPRAWEEDEEAPTSEPGGPVPLSKAVRKQHAEAEALDASTFDYDGVYDQMKEAERAVRQAQKEEDRARKPKYMQQFFHAAEQRERDRMRAESKKLQREREAEGDAYAGKEAFVTSAYKAQQEEWQRAEEEERVREAREQKKRGGVTAFRHAMLAEEAERRQAAMEAVANAPSETKEESKDATDTQRADEARARGLHVVLNDDRQIVDRRDLLQRGLNVVRKRKEPEAPQMPEAPPPSARAKRSQLMEEELLARLEGSE</sequence>
<keyword evidence="2" id="KW-0175">Coiled coil</keyword>
<feature type="region of interest" description="Disordered" evidence="3">
    <location>
        <begin position="98"/>
        <end position="127"/>
    </location>
</feature>
<protein>
    <recommendedName>
        <fullName evidence="4">Nuclear speckle splicing regulatory protein 1 N-terminal domain-containing protein</fullName>
    </recommendedName>
</protein>
<dbReference type="GO" id="GO:0000381">
    <property type="term" value="P:regulation of alternative mRNA splicing, via spliceosome"/>
    <property type="evidence" value="ECO:0007669"/>
    <property type="project" value="InterPro"/>
</dbReference>
<name>A0AAF0ELJ3_9BASI</name>
<dbReference type="InterPro" id="IPR053246">
    <property type="entry name" value="NS_splicing_regulatory_protein"/>
</dbReference>
<evidence type="ECO:0000256" key="2">
    <source>
        <dbReference type="ARBA" id="ARBA00023054"/>
    </source>
</evidence>
<feature type="region of interest" description="Disordered" evidence="3">
    <location>
        <begin position="147"/>
        <end position="210"/>
    </location>
</feature>
<dbReference type="Pfam" id="PF09745">
    <property type="entry name" value="NSRP1_N"/>
    <property type="match status" value="1"/>
</dbReference>
<feature type="compositionally biased region" description="Basic and acidic residues" evidence="3">
    <location>
        <begin position="147"/>
        <end position="157"/>
    </location>
</feature>
<dbReference type="PANTHER" id="PTHR47845:SF1">
    <property type="entry name" value="NUCLEAR SPECKLE SPLICING REGULATORY PROTEIN 1 HOMOLOG"/>
    <property type="match status" value="1"/>
</dbReference>
<reference evidence="5" key="1">
    <citation type="submission" date="2023-03" db="EMBL/GenBank/DDBJ databases">
        <title>Mating type loci evolution in Malassezia.</title>
        <authorList>
            <person name="Coelho M.A."/>
        </authorList>
    </citation>
    <scope>NUCLEOTIDE SEQUENCE</scope>
    <source>
        <strain evidence="5">CBS 9557</strain>
    </source>
</reference>
<dbReference type="AlphaFoldDB" id="A0AAF0ELJ3"/>